<dbReference type="Gene3D" id="1.10.246.130">
    <property type="match status" value="1"/>
</dbReference>
<dbReference type="RefSeq" id="WP_090030632.1">
    <property type="nucleotide sequence ID" value="NZ_BONM01000001.1"/>
</dbReference>
<dbReference type="InterPro" id="IPR043137">
    <property type="entry name" value="GGT_ssub_C"/>
</dbReference>
<reference evidence="2 3" key="1">
    <citation type="submission" date="2016-10" db="EMBL/GenBank/DDBJ databases">
        <authorList>
            <person name="de Groot N.N."/>
        </authorList>
    </citation>
    <scope>NUCLEOTIDE SEQUENCE [LARGE SCALE GENOMIC DNA]</scope>
    <source>
        <strain evidence="2 3">CGMCC 4.6945</strain>
    </source>
</reference>
<feature type="region of interest" description="Disordered" evidence="1">
    <location>
        <begin position="384"/>
        <end position="422"/>
    </location>
</feature>
<evidence type="ECO:0000313" key="2">
    <source>
        <dbReference type="EMBL" id="SFA81466.1"/>
    </source>
</evidence>
<keyword evidence="2" id="KW-0378">Hydrolase</keyword>
<gene>
    <name evidence="2" type="ORF">SAMN05421867_10252</name>
</gene>
<dbReference type="AlphaFoldDB" id="A0A1I0W0K8"/>
<dbReference type="InterPro" id="IPR043138">
    <property type="entry name" value="GGT_lsub"/>
</dbReference>
<sequence>MPPVTPAHTTRPELVGTLGMVASSHWLASASGMGVLERGGNAFDAAVCAGLVLHVVEPHLNGLGGDVPVIGCRAGSGEPFVLCGQGTTPAAATPAAMADLGLDVVPGTGHLAAVVPGAFGTWMDLLARYGTWRVRDVLEPAIGYARDGFPLLRQASATIARVADLFRDHWPTSAALWLPDGDVPAPGSRFRNPDLAATLEALAAAADAHADREAGVEAARAAFYEGFVAEAVGRWLERPVRDSSGRDHAGLLTADDLAAWRVREEAPATVDFAGTTVAKTGPWGQGPVLLQQLRLLEGLDLADTAPGSAELVHAVTEVAKLALADRDAWYGDPDHADVPLAALLSPAYADERRALVGPRAADGLRPGAPDGRAPRLPALVVDAADAPRGSGGAGTGEPTFAPVAPPEDVPDDLPDDLPAADGTPRGDTCHLDVVDRWGNVVAVTPSGGWLQSSPVVPGLGLQVSTRAQMLWLEQGLTSSWGPRRRPRTTLSPTLVLRDGRAVLACGTPGGDQQDQWQVPFLLNHLVYGMDLQAAIDAPSWHTTHLVSSFDPRVVEPLGLHAEERLGPDVLDDLRRRGHRVTVAPAWSLGRLSAAGTRPDGMLRAAATSRSMQAYAVGR</sequence>
<dbReference type="PANTHER" id="PTHR43881:SF1">
    <property type="entry name" value="GAMMA-GLUTAMYLTRANSPEPTIDASE (AFU_ORTHOLOGUE AFUA_4G13580)"/>
    <property type="match status" value="1"/>
</dbReference>
<proteinExistence type="predicted"/>
<dbReference type="InterPro" id="IPR029055">
    <property type="entry name" value="Ntn_hydrolases_N"/>
</dbReference>
<protein>
    <submittedName>
        <fullName evidence="2">Gamma-glutamyltranspeptidase / glutathione hydrolase</fullName>
    </submittedName>
</protein>
<evidence type="ECO:0000256" key="1">
    <source>
        <dbReference type="SAM" id="MobiDB-lite"/>
    </source>
</evidence>
<dbReference type="OrthoDB" id="9781342at2"/>
<dbReference type="Proteomes" id="UP000199012">
    <property type="component" value="Unassembled WGS sequence"/>
</dbReference>
<dbReference type="InterPro" id="IPR052896">
    <property type="entry name" value="GGT-like_enzyme"/>
</dbReference>
<dbReference type="EMBL" id="FOKA01000002">
    <property type="protein sequence ID" value="SFA81466.1"/>
    <property type="molecule type" value="Genomic_DNA"/>
</dbReference>
<dbReference type="GO" id="GO:0016787">
    <property type="term" value="F:hydrolase activity"/>
    <property type="evidence" value="ECO:0007669"/>
    <property type="project" value="UniProtKB-KW"/>
</dbReference>
<accession>A0A1I0W0K8</accession>
<dbReference type="SUPFAM" id="SSF56235">
    <property type="entry name" value="N-terminal nucleophile aminohydrolases (Ntn hydrolases)"/>
    <property type="match status" value="1"/>
</dbReference>
<dbReference type="STRING" id="988821.SAMN05421867_10252"/>
<dbReference type="PRINTS" id="PR01210">
    <property type="entry name" value="GGTRANSPTASE"/>
</dbReference>
<keyword evidence="3" id="KW-1185">Reference proteome</keyword>
<dbReference type="PANTHER" id="PTHR43881">
    <property type="entry name" value="GAMMA-GLUTAMYLTRANSPEPTIDASE (AFU_ORTHOLOGUE AFUA_4G13580)"/>
    <property type="match status" value="1"/>
</dbReference>
<dbReference type="Gene3D" id="3.60.20.40">
    <property type="match status" value="1"/>
</dbReference>
<dbReference type="Pfam" id="PF01019">
    <property type="entry name" value="G_glu_transpept"/>
    <property type="match status" value="1"/>
</dbReference>
<evidence type="ECO:0000313" key="3">
    <source>
        <dbReference type="Proteomes" id="UP000199012"/>
    </source>
</evidence>
<organism evidence="2 3">
    <name type="scientific">Cellulomonas marina</name>
    <dbReference type="NCBI Taxonomy" id="988821"/>
    <lineage>
        <taxon>Bacteria</taxon>
        <taxon>Bacillati</taxon>
        <taxon>Actinomycetota</taxon>
        <taxon>Actinomycetes</taxon>
        <taxon>Micrococcales</taxon>
        <taxon>Cellulomonadaceae</taxon>
        <taxon>Cellulomonas</taxon>
    </lineage>
</organism>
<name>A0A1I0W0K8_9CELL</name>